<dbReference type="EC" id="3.2.2.27" evidence="4 9"/>
<dbReference type="PROSITE" id="PS00130">
    <property type="entry name" value="U_DNA_GLYCOSYLASE"/>
    <property type="match status" value="1"/>
</dbReference>
<comment type="subcellular location">
    <subcellularLocation>
        <location evidence="9">Cytoplasm</location>
    </subcellularLocation>
</comment>
<evidence type="ECO:0000256" key="5">
    <source>
        <dbReference type="ARBA" id="ARBA00018429"/>
    </source>
</evidence>
<evidence type="ECO:0000256" key="4">
    <source>
        <dbReference type="ARBA" id="ARBA00012030"/>
    </source>
</evidence>
<keyword evidence="12" id="KW-0326">Glycosidase</keyword>
<dbReference type="SUPFAM" id="SSF52141">
    <property type="entry name" value="Uracil-DNA glycosylase-like"/>
    <property type="match status" value="1"/>
</dbReference>
<reference evidence="12 13" key="1">
    <citation type="submission" date="2020-02" db="EMBL/GenBank/DDBJ databases">
        <authorList>
            <person name="Chen W.-M."/>
        </authorList>
    </citation>
    <scope>NUCLEOTIDE SEQUENCE [LARGE SCALE GENOMIC DNA]</scope>
    <source>
        <strain evidence="12 13">KMS-5</strain>
    </source>
</reference>
<accession>A0A6M0QV43</accession>
<protein>
    <recommendedName>
        <fullName evidence="5 9">Uracil-DNA glycosylase</fullName>
        <shortName evidence="9">UDG</shortName>
        <ecNumber evidence="4 9">3.2.2.27</ecNumber>
    </recommendedName>
</protein>
<comment type="function">
    <text evidence="2 9">Excises uracil residues from the DNA which can arise as a result of misincorporation of dUMP residues by DNA polymerase or due to deamination of cytosine.</text>
</comment>
<organism evidence="12 13">
    <name type="scientific">Tabrizicola oligotrophica</name>
    <dbReference type="NCBI Taxonomy" id="2710650"/>
    <lineage>
        <taxon>Bacteria</taxon>
        <taxon>Pseudomonadati</taxon>
        <taxon>Pseudomonadota</taxon>
        <taxon>Alphaproteobacteria</taxon>
        <taxon>Rhodobacterales</taxon>
        <taxon>Paracoccaceae</taxon>
        <taxon>Tabrizicola</taxon>
    </lineage>
</organism>
<comment type="catalytic activity">
    <reaction evidence="1 9">
        <text>Hydrolyzes single-stranded DNA or mismatched double-stranded DNA and polynucleotides, releasing free uracil.</text>
        <dbReference type="EC" id="3.2.2.27"/>
    </reaction>
</comment>
<evidence type="ECO:0000256" key="6">
    <source>
        <dbReference type="ARBA" id="ARBA00022763"/>
    </source>
</evidence>
<dbReference type="NCBIfam" id="NF003592">
    <property type="entry name" value="PRK05254.1-5"/>
    <property type="match status" value="1"/>
</dbReference>
<dbReference type="NCBIfam" id="NF003588">
    <property type="entry name" value="PRK05254.1-1"/>
    <property type="match status" value="1"/>
</dbReference>
<dbReference type="AlphaFoldDB" id="A0A6M0QV43"/>
<sequence>MAEIPAPPESWADLPFFAADWPALATRLATAPGWQPADPFRALRLTPRGQTRVVILGQDPYSTPGRATGLAFSFPPGERPRHSLHNILAELAADTGQSKADGDLTGWATQGVLLLNTVLTVPLNAANGHKGWGWEPLVAQILTALADDGPKAFILWGAPAQKLCARLPRTGHLFLTAPHPSPLSAHRGFFGSRPFSAVNRWLAARGEQPVDWSA</sequence>
<evidence type="ECO:0000256" key="9">
    <source>
        <dbReference type="HAMAP-Rule" id="MF_00148"/>
    </source>
</evidence>
<evidence type="ECO:0000256" key="7">
    <source>
        <dbReference type="ARBA" id="ARBA00022801"/>
    </source>
</evidence>
<dbReference type="InterPro" id="IPR018085">
    <property type="entry name" value="Ura-DNA_Glyclase_AS"/>
</dbReference>
<evidence type="ECO:0000259" key="11">
    <source>
        <dbReference type="SMART" id="SM00986"/>
    </source>
</evidence>
<evidence type="ECO:0000256" key="8">
    <source>
        <dbReference type="ARBA" id="ARBA00023204"/>
    </source>
</evidence>
<evidence type="ECO:0000256" key="10">
    <source>
        <dbReference type="PROSITE-ProRule" id="PRU10072"/>
    </source>
</evidence>
<gene>
    <name evidence="9" type="primary">ung</name>
    <name evidence="12" type="ORF">G4Z14_13375</name>
</gene>
<dbReference type="Pfam" id="PF03167">
    <property type="entry name" value="UDG"/>
    <property type="match status" value="1"/>
</dbReference>
<feature type="active site" description="Proton acceptor" evidence="9 10">
    <location>
        <position position="59"/>
    </location>
</feature>
<dbReference type="PANTHER" id="PTHR11264:SF0">
    <property type="entry name" value="URACIL-DNA GLYCOSYLASE"/>
    <property type="match status" value="1"/>
</dbReference>
<evidence type="ECO:0000256" key="1">
    <source>
        <dbReference type="ARBA" id="ARBA00001400"/>
    </source>
</evidence>
<keyword evidence="7 9" id="KW-0378">Hydrolase</keyword>
<evidence type="ECO:0000313" key="12">
    <source>
        <dbReference type="EMBL" id="NEY91289.1"/>
    </source>
</evidence>
<proteinExistence type="inferred from homology"/>
<evidence type="ECO:0000256" key="3">
    <source>
        <dbReference type="ARBA" id="ARBA00008184"/>
    </source>
</evidence>
<evidence type="ECO:0000256" key="2">
    <source>
        <dbReference type="ARBA" id="ARBA00002631"/>
    </source>
</evidence>
<dbReference type="SMART" id="SM00986">
    <property type="entry name" value="UDG"/>
    <property type="match status" value="1"/>
</dbReference>
<dbReference type="InterPro" id="IPR036895">
    <property type="entry name" value="Uracil-DNA_glycosylase-like_sf"/>
</dbReference>
<comment type="similarity">
    <text evidence="3 9">Belongs to the uracil-DNA glycosylase (UDG) superfamily. UNG family.</text>
</comment>
<dbReference type="SMART" id="SM00987">
    <property type="entry name" value="UreE_C"/>
    <property type="match status" value="1"/>
</dbReference>
<dbReference type="GO" id="GO:0004844">
    <property type="term" value="F:uracil DNA N-glycosylase activity"/>
    <property type="evidence" value="ECO:0007669"/>
    <property type="project" value="UniProtKB-UniRule"/>
</dbReference>
<dbReference type="Gene3D" id="3.40.470.10">
    <property type="entry name" value="Uracil-DNA glycosylase-like domain"/>
    <property type="match status" value="1"/>
</dbReference>
<keyword evidence="9" id="KW-0963">Cytoplasm</keyword>
<dbReference type="GO" id="GO:0005737">
    <property type="term" value="C:cytoplasm"/>
    <property type="evidence" value="ECO:0007669"/>
    <property type="project" value="UniProtKB-SubCell"/>
</dbReference>
<comment type="caution">
    <text evidence="12">The sequence shown here is derived from an EMBL/GenBank/DDBJ whole genome shotgun (WGS) entry which is preliminary data.</text>
</comment>
<keyword evidence="6 9" id="KW-0227">DNA damage</keyword>
<dbReference type="InterPro" id="IPR005122">
    <property type="entry name" value="Uracil-DNA_glycosylase-like"/>
</dbReference>
<dbReference type="RefSeq" id="WP_164626575.1">
    <property type="nucleotide sequence ID" value="NZ_JAAIVJ010000008.1"/>
</dbReference>
<dbReference type="Proteomes" id="UP000477782">
    <property type="component" value="Unassembled WGS sequence"/>
</dbReference>
<evidence type="ECO:0000313" key="13">
    <source>
        <dbReference type="Proteomes" id="UP000477782"/>
    </source>
</evidence>
<dbReference type="InterPro" id="IPR002043">
    <property type="entry name" value="UDG_fam1"/>
</dbReference>
<keyword evidence="8 9" id="KW-0234">DNA repair</keyword>
<feature type="domain" description="Uracil-DNA glycosylase-like" evidence="11">
    <location>
        <begin position="44"/>
        <end position="202"/>
    </location>
</feature>
<dbReference type="GO" id="GO:0097510">
    <property type="term" value="P:base-excision repair, AP site formation via deaminated base removal"/>
    <property type="evidence" value="ECO:0007669"/>
    <property type="project" value="TreeGrafter"/>
</dbReference>
<dbReference type="EMBL" id="JAAIVJ010000008">
    <property type="protein sequence ID" value="NEY91289.1"/>
    <property type="molecule type" value="Genomic_DNA"/>
</dbReference>
<keyword evidence="13" id="KW-1185">Reference proteome</keyword>
<dbReference type="CDD" id="cd10027">
    <property type="entry name" value="UDG-F1-like"/>
    <property type="match status" value="1"/>
</dbReference>
<dbReference type="HAMAP" id="MF_00148">
    <property type="entry name" value="UDG"/>
    <property type="match status" value="1"/>
</dbReference>
<name>A0A6M0QV43_9RHOB</name>
<dbReference type="PANTHER" id="PTHR11264">
    <property type="entry name" value="URACIL-DNA GLYCOSYLASE"/>
    <property type="match status" value="1"/>
</dbReference>